<gene>
    <name evidence="2" type="ORF">IAD25_00860</name>
</gene>
<sequence length="121" mass="12429">MEILRRTLKVYVLALCAFAALSLILAAVIRFTGFPETWTFAGLVAALSLVSLLTGAMEGGIIGKRGMIVGAAAAAILVLIILLLVGGVFAGSFGMDSFSAFYIIPVVFGSLGGAFGVNLSK</sequence>
<feature type="transmembrane region" description="Helical" evidence="1">
    <location>
        <begin position="12"/>
        <end position="32"/>
    </location>
</feature>
<dbReference type="AlphaFoldDB" id="A0A9D1N4Z0"/>
<dbReference type="NCBIfam" id="TIGR04086">
    <property type="entry name" value="TIGR04086_membr"/>
    <property type="match status" value="1"/>
</dbReference>
<name>A0A9D1N4Z0_9FIRM</name>
<organism evidence="2 3">
    <name type="scientific">Candidatus Allocopromorpha excrementipullorum</name>
    <dbReference type="NCBI Taxonomy" id="2840743"/>
    <lineage>
        <taxon>Bacteria</taxon>
        <taxon>Bacillati</taxon>
        <taxon>Bacillota</taxon>
        <taxon>Clostridia</taxon>
        <taxon>Eubacteriales</taxon>
        <taxon>Eubacteriaceae</taxon>
        <taxon>Eubacteriaceae incertae sedis</taxon>
        <taxon>Candidatus Allocopromorpha</taxon>
    </lineage>
</organism>
<reference evidence="2" key="1">
    <citation type="submission" date="2020-10" db="EMBL/GenBank/DDBJ databases">
        <authorList>
            <person name="Gilroy R."/>
        </authorList>
    </citation>
    <scope>NUCLEOTIDE SEQUENCE</scope>
    <source>
        <strain evidence="2">ChiSjej4B22-8349</strain>
    </source>
</reference>
<keyword evidence="1" id="KW-0812">Transmembrane</keyword>
<comment type="caution">
    <text evidence="2">The sequence shown here is derived from an EMBL/GenBank/DDBJ whole genome shotgun (WGS) entry which is preliminary data.</text>
</comment>
<evidence type="ECO:0000313" key="3">
    <source>
        <dbReference type="Proteomes" id="UP000824130"/>
    </source>
</evidence>
<accession>A0A9D1N4Z0</accession>
<evidence type="ECO:0000256" key="1">
    <source>
        <dbReference type="SAM" id="Phobius"/>
    </source>
</evidence>
<feature type="transmembrane region" description="Helical" evidence="1">
    <location>
        <begin position="99"/>
        <end position="119"/>
    </location>
</feature>
<dbReference type="EMBL" id="DVOB01000019">
    <property type="protein sequence ID" value="HIU95248.1"/>
    <property type="molecule type" value="Genomic_DNA"/>
</dbReference>
<keyword evidence="1" id="KW-0472">Membrane</keyword>
<keyword evidence="1" id="KW-1133">Transmembrane helix</keyword>
<feature type="transmembrane region" description="Helical" evidence="1">
    <location>
        <begin position="68"/>
        <end position="93"/>
    </location>
</feature>
<dbReference type="InterPro" id="IPR023804">
    <property type="entry name" value="DUF3792_TM"/>
</dbReference>
<dbReference type="Proteomes" id="UP000824130">
    <property type="component" value="Unassembled WGS sequence"/>
</dbReference>
<protein>
    <submittedName>
        <fullName evidence="2">TIGR04086 family membrane protein</fullName>
    </submittedName>
</protein>
<feature type="transmembrane region" description="Helical" evidence="1">
    <location>
        <begin position="38"/>
        <end position="56"/>
    </location>
</feature>
<evidence type="ECO:0000313" key="2">
    <source>
        <dbReference type="EMBL" id="HIU95248.1"/>
    </source>
</evidence>
<proteinExistence type="predicted"/>
<dbReference type="Pfam" id="PF12670">
    <property type="entry name" value="DUF3792"/>
    <property type="match status" value="1"/>
</dbReference>
<reference evidence="2" key="2">
    <citation type="journal article" date="2021" name="PeerJ">
        <title>Extensive microbial diversity within the chicken gut microbiome revealed by metagenomics and culture.</title>
        <authorList>
            <person name="Gilroy R."/>
            <person name="Ravi A."/>
            <person name="Getino M."/>
            <person name="Pursley I."/>
            <person name="Horton D.L."/>
            <person name="Alikhan N.F."/>
            <person name="Baker D."/>
            <person name="Gharbi K."/>
            <person name="Hall N."/>
            <person name="Watson M."/>
            <person name="Adriaenssens E.M."/>
            <person name="Foster-Nyarko E."/>
            <person name="Jarju S."/>
            <person name="Secka A."/>
            <person name="Antonio M."/>
            <person name="Oren A."/>
            <person name="Chaudhuri R.R."/>
            <person name="La Ragione R."/>
            <person name="Hildebrand F."/>
            <person name="Pallen M.J."/>
        </authorList>
    </citation>
    <scope>NUCLEOTIDE SEQUENCE</scope>
    <source>
        <strain evidence="2">ChiSjej4B22-8349</strain>
    </source>
</reference>